<keyword evidence="4" id="KW-1185">Reference proteome</keyword>
<dbReference type="EMBL" id="HF935357">
    <property type="protein sequence ID" value="CCX07568.1"/>
    <property type="molecule type" value="Genomic_DNA"/>
</dbReference>
<feature type="region of interest" description="Disordered" evidence="1">
    <location>
        <begin position="144"/>
        <end position="167"/>
    </location>
</feature>
<proteinExistence type="predicted"/>
<reference evidence="3 4" key="1">
    <citation type="journal article" date="2013" name="PLoS Genet.">
        <title>The genome and development-dependent transcriptomes of Pyronema confluens: a window into fungal evolution.</title>
        <authorList>
            <person name="Traeger S."/>
            <person name="Altegoer F."/>
            <person name="Freitag M."/>
            <person name="Gabaldon T."/>
            <person name="Kempken F."/>
            <person name="Kumar A."/>
            <person name="Marcet-Houben M."/>
            <person name="Poggeler S."/>
            <person name="Stajich J.E."/>
            <person name="Nowrousian M."/>
        </authorList>
    </citation>
    <scope>NUCLEOTIDE SEQUENCE [LARGE SCALE GENOMIC DNA]</scope>
    <source>
        <strain evidence="4">CBS 100304</strain>
        <tissue evidence="3">Vegetative mycelium</tissue>
    </source>
</reference>
<keyword evidence="2" id="KW-0812">Transmembrane</keyword>
<keyword evidence="2" id="KW-1133">Transmembrane helix</keyword>
<dbReference type="AlphaFoldDB" id="U4LB98"/>
<gene>
    <name evidence="3" type="ORF">PCON_07157</name>
</gene>
<organism evidence="3 4">
    <name type="scientific">Pyronema omphalodes (strain CBS 100304)</name>
    <name type="common">Pyronema confluens</name>
    <dbReference type="NCBI Taxonomy" id="1076935"/>
    <lineage>
        <taxon>Eukaryota</taxon>
        <taxon>Fungi</taxon>
        <taxon>Dikarya</taxon>
        <taxon>Ascomycota</taxon>
        <taxon>Pezizomycotina</taxon>
        <taxon>Pezizomycetes</taxon>
        <taxon>Pezizales</taxon>
        <taxon>Pyronemataceae</taxon>
        <taxon>Pyronema</taxon>
    </lineage>
</organism>
<dbReference type="OrthoDB" id="10359221at2759"/>
<sequence>MNAFFTIGFILILFLILLFMRRVWIQRVLDRKEAERRRHCIAMGVNPDNQLGNHISVIVDVHSDMPTRPLASHTHNRSTDQLPLYEAAPPDYNSLYNKGAAPPPQEHGVTGASEAWQNVHLGAPAPASVASDHPALVNNGSTTNLHATPWEAQGAQNPGAWSRLRGA</sequence>
<evidence type="ECO:0000313" key="3">
    <source>
        <dbReference type="EMBL" id="CCX07568.1"/>
    </source>
</evidence>
<evidence type="ECO:0000313" key="4">
    <source>
        <dbReference type="Proteomes" id="UP000018144"/>
    </source>
</evidence>
<accession>U4LB98</accession>
<evidence type="ECO:0000256" key="1">
    <source>
        <dbReference type="SAM" id="MobiDB-lite"/>
    </source>
</evidence>
<evidence type="ECO:0000256" key="2">
    <source>
        <dbReference type="SAM" id="Phobius"/>
    </source>
</evidence>
<name>U4LB98_PYROM</name>
<protein>
    <submittedName>
        <fullName evidence="3">Uncharacterized protein</fullName>
    </submittedName>
</protein>
<keyword evidence="2" id="KW-0472">Membrane</keyword>
<dbReference type="Proteomes" id="UP000018144">
    <property type="component" value="Unassembled WGS sequence"/>
</dbReference>
<feature type="transmembrane region" description="Helical" evidence="2">
    <location>
        <begin position="6"/>
        <end position="24"/>
    </location>
</feature>